<dbReference type="EMBL" id="UYRT01017964">
    <property type="protein sequence ID" value="VDK57357.1"/>
    <property type="molecule type" value="Genomic_DNA"/>
</dbReference>
<dbReference type="InterPro" id="IPR004156">
    <property type="entry name" value="OATP"/>
</dbReference>
<dbReference type="AlphaFoldDB" id="A0A183DEJ6"/>
<dbReference type="SUPFAM" id="SSF103473">
    <property type="entry name" value="MFS general substrate transporter"/>
    <property type="match status" value="1"/>
</dbReference>
<dbReference type="PROSITE" id="PS50850">
    <property type="entry name" value="MFS"/>
    <property type="match status" value="1"/>
</dbReference>
<gene>
    <name evidence="5" type="ORF">GPUH_LOCUS7139</name>
</gene>
<feature type="domain" description="Major facilitator superfamily (MFS) profile" evidence="4">
    <location>
        <begin position="1"/>
        <end position="202"/>
    </location>
</feature>
<feature type="transmembrane region" description="Helical" evidence="3">
    <location>
        <begin position="56"/>
        <end position="76"/>
    </location>
</feature>
<organism evidence="7">
    <name type="scientific">Gongylonema pulchrum</name>
    <dbReference type="NCBI Taxonomy" id="637853"/>
    <lineage>
        <taxon>Eukaryota</taxon>
        <taxon>Metazoa</taxon>
        <taxon>Ecdysozoa</taxon>
        <taxon>Nematoda</taxon>
        <taxon>Chromadorea</taxon>
        <taxon>Rhabditida</taxon>
        <taxon>Spirurina</taxon>
        <taxon>Spiruromorpha</taxon>
        <taxon>Spiruroidea</taxon>
        <taxon>Gongylonematidae</taxon>
        <taxon>Gongylonema</taxon>
    </lineage>
</organism>
<dbReference type="Pfam" id="PF03137">
    <property type="entry name" value="OATP"/>
    <property type="match status" value="1"/>
</dbReference>
<dbReference type="PANTHER" id="PTHR11388:SF142">
    <property type="entry name" value="SOLUTE CARRIER ORGANIC ANION TRANSPORTER FAMILY MEMBER 5A1"/>
    <property type="match status" value="1"/>
</dbReference>
<dbReference type="PANTHER" id="PTHR11388">
    <property type="entry name" value="ORGANIC ANION TRANSPORTER"/>
    <property type="match status" value="1"/>
</dbReference>
<keyword evidence="3" id="KW-1133">Transmembrane helix</keyword>
<keyword evidence="2" id="KW-1015">Disulfide bond</keyword>
<sequence length="202" mass="22113">MVGILTNLERRFGISSKKSGALLSFYDIGHTAAVILIGFIGSGKNLPRITATADNIAGVILSAVSMFILALPVILFGPESFDEMTLARQHQKYILENICDRSRFPQDLEQNCKLERDEHLFAFCVLSIGQILAGIAAAPFNTIAYVYIDDNVQDKSKSPFYLGLLSSMYAFAPAFGFALSSAVTRIYATIVDGWNFCGFKSC</sequence>
<proteinExistence type="predicted"/>
<dbReference type="OrthoDB" id="5062115at2759"/>
<name>A0A183DEJ6_9BILA</name>
<evidence type="ECO:0000256" key="1">
    <source>
        <dbReference type="ARBA" id="ARBA00004141"/>
    </source>
</evidence>
<keyword evidence="6" id="KW-1185">Reference proteome</keyword>
<dbReference type="GO" id="GO:0015347">
    <property type="term" value="F:sodium-independent organic anion transmembrane transporter activity"/>
    <property type="evidence" value="ECO:0007669"/>
    <property type="project" value="TreeGrafter"/>
</dbReference>
<evidence type="ECO:0000313" key="5">
    <source>
        <dbReference type="EMBL" id="VDK57357.1"/>
    </source>
</evidence>
<dbReference type="GO" id="GO:0016323">
    <property type="term" value="C:basolateral plasma membrane"/>
    <property type="evidence" value="ECO:0007669"/>
    <property type="project" value="TreeGrafter"/>
</dbReference>
<feature type="transmembrane region" description="Helical" evidence="3">
    <location>
        <begin position="160"/>
        <end position="179"/>
    </location>
</feature>
<feature type="transmembrane region" description="Helical" evidence="3">
    <location>
        <begin position="21"/>
        <end position="41"/>
    </location>
</feature>
<dbReference type="InterPro" id="IPR036259">
    <property type="entry name" value="MFS_trans_sf"/>
</dbReference>
<dbReference type="WBParaSite" id="GPUH_0000714601-mRNA-1">
    <property type="protein sequence ID" value="GPUH_0000714601-mRNA-1"/>
    <property type="gene ID" value="GPUH_0000714601"/>
</dbReference>
<feature type="transmembrane region" description="Helical" evidence="3">
    <location>
        <begin position="120"/>
        <end position="148"/>
    </location>
</feature>
<comment type="subcellular location">
    <subcellularLocation>
        <location evidence="1">Membrane</location>
        <topology evidence="1">Multi-pass membrane protein</topology>
    </subcellularLocation>
</comment>
<evidence type="ECO:0000313" key="6">
    <source>
        <dbReference type="Proteomes" id="UP000271098"/>
    </source>
</evidence>
<accession>A0A183DEJ6</accession>
<evidence type="ECO:0000313" key="7">
    <source>
        <dbReference type="WBParaSite" id="GPUH_0000714601-mRNA-1"/>
    </source>
</evidence>
<reference evidence="5 6" key="2">
    <citation type="submission" date="2018-11" db="EMBL/GenBank/DDBJ databases">
        <authorList>
            <consortium name="Pathogen Informatics"/>
        </authorList>
    </citation>
    <scope>NUCLEOTIDE SEQUENCE [LARGE SCALE GENOMIC DNA]</scope>
</reference>
<keyword evidence="3" id="KW-0812">Transmembrane</keyword>
<evidence type="ECO:0000256" key="2">
    <source>
        <dbReference type="ARBA" id="ARBA00023157"/>
    </source>
</evidence>
<dbReference type="GO" id="GO:0043252">
    <property type="term" value="P:sodium-independent organic anion transport"/>
    <property type="evidence" value="ECO:0007669"/>
    <property type="project" value="TreeGrafter"/>
</dbReference>
<evidence type="ECO:0000259" key="4">
    <source>
        <dbReference type="PROSITE" id="PS50850"/>
    </source>
</evidence>
<dbReference type="Proteomes" id="UP000271098">
    <property type="component" value="Unassembled WGS sequence"/>
</dbReference>
<reference evidence="7" key="1">
    <citation type="submission" date="2016-06" db="UniProtKB">
        <authorList>
            <consortium name="WormBaseParasite"/>
        </authorList>
    </citation>
    <scope>IDENTIFICATION</scope>
</reference>
<evidence type="ECO:0000256" key="3">
    <source>
        <dbReference type="SAM" id="Phobius"/>
    </source>
</evidence>
<keyword evidence="3" id="KW-0472">Membrane</keyword>
<dbReference type="InterPro" id="IPR020846">
    <property type="entry name" value="MFS_dom"/>
</dbReference>
<dbReference type="Gene3D" id="1.20.1250.20">
    <property type="entry name" value="MFS general substrate transporter like domains"/>
    <property type="match status" value="1"/>
</dbReference>
<protein>
    <submittedName>
        <fullName evidence="7">MFS domain-containing protein</fullName>
    </submittedName>
</protein>